<dbReference type="PROSITE" id="PS50005">
    <property type="entry name" value="TPR"/>
    <property type="match status" value="6"/>
</dbReference>
<dbReference type="GO" id="GO:0051879">
    <property type="term" value="F:Hsp90 protein binding"/>
    <property type="evidence" value="ECO:0007669"/>
    <property type="project" value="TreeGrafter"/>
</dbReference>
<feature type="repeat" description="TPR" evidence="3">
    <location>
        <begin position="196"/>
        <end position="229"/>
    </location>
</feature>
<dbReference type="Gene3D" id="1.25.40.10">
    <property type="entry name" value="Tetratricopeptide repeat domain"/>
    <property type="match status" value="5"/>
</dbReference>
<dbReference type="InterPro" id="IPR011990">
    <property type="entry name" value="TPR-like_helical_dom_sf"/>
</dbReference>
<proteinExistence type="predicted"/>
<dbReference type="PANTHER" id="PTHR22904">
    <property type="entry name" value="TPR REPEAT CONTAINING PROTEIN"/>
    <property type="match status" value="1"/>
</dbReference>
<feature type="repeat" description="TPR" evidence="3">
    <location>
        <begin position="332"/>
        <end position="365"/>
    </location>
</feature>
<evidence type="ECO:0000256" key="2">
    <source>
        <dbReference type="ARBA" id="ARBA00022803"/>
    </source>
</evidence>
<dbReference type="AlphaFoldDB" id="A0AAV2YA80"/>
<feature type="repeat" description="TPR" evidence="3">
    <location>
        <begin position="440"/>
        <end position="473"/>
    </location>
</feature>
<feature type="repeat" description="TPR" evidence="3">
    <location>
        <begin position="128"/>
        <end position="161"/>
    </location>
</feature>
<dbReference type="Pfam" id="PF00515">
    <property type="entry name" value="TPR_1"/>
    <property type="match status" value="2"/>
</dbReference>
<organism evidence="4 5">
    <name type="scientific">Lagenidium giganteum</name>
    <dbReference type="NCBI Taxonomy" id="4803"/>
    <lineage>
        <taxon>Eukaryota</taxon>
        <taxon>Sar</taxon>
        <taxon>Stramenopiles</taxon>
        <taxon>Oomycota</taxon>
        <taxon>Peronosporomycetes</taxon>
        <taxon>Pythiales</taxon>
        <taxon>Pythiaceae</taxon>
    </lineage>
</organism>
<dbReference type="Pfam" id="PF13414">
    <property type="entry name" value="TPR_11"/>
    <property type="match status" value="2"/>
</dbReference>
<evidence type="ECO:0000256" key="3">
    <source>
        <dbReference type="PROSITE-ProRule" id="PRU00339"/>
    </source>
</evidence>
<dbReference type="Proteomes" id="UP001146120">
    <property type="component" value="Unassembled WGS sequence"/>
</dbReference>
<dbReference type="Pfam" id="PF13432">
    <property type="entry name" value="TPR_16"/>
    <property type="match status" value="2"/>
</dbReference>
<dbReference type="InterPro" id="IPR019734">
    <property type="entry name" value="TPR_rpt"/>
</dbReference>
<keyword evidence="2 3" id="KW-0802">TPR repeat</keyword>
<evidence type="ECO:0000313" key="5">
    <source>
        <dbReference type="Proteomes" id="UP001146120"/>
    </source>
</evidence>
<comment type="caution">
    <text evidence="4">The sequence shown here is derived from an EMBL/GenBank/DDBJ whole genome shotgun (WGS) entry which is preliminary data.</text>
</comment>
<name>A0AAV2YA80_9STRA</name>
<dbReference type="Pfam" id="PF13181">
    <property type="entry name" value="TPR_8"/>
    <property type="match status" value="1"/>
</dbReference>
<reference evidence="4" key="2">
    <citation type="journal article" date="2023" name="Microbiol Resour">
        <title>Decontamination and Annotation of the Draft Genome Sequence of the Oomycete Lagenidium giganteum ARSEF 373.</title>
        <authorList>
            <person name="Morgan W.R."/>
            <person name="Tartar A."/>
        </authorList>
    </citation>
    <scope>NUCLEOTIDE SEQUENCE</scope>
    <source>
        <strain evidence="4">ARSEF 373</strain>
    </source>
</reference>
<dbReference type="PROSITE" id="PS50293">
    <property type="entry name" value="TPR_REGION"/>
    <property type="match status" value="3"/>
</dbReference>
<protein>
    <submittedName>
        <fullName evidence="4">Uncharacterized protein</fullName>
    </submittedName>
</protein>
<evidence type="ECO:0000313" key="4">
    <source>
        <dbReference type="EMBL" id="DAZ92495.1"/>
    </source>
</evidence>
<sequence length="582" mass="64595">MGIPEADNGAAQALLRTIADNCTKVTDQTAAELCARLLVKFETTMTTLPTDSETDTQLSVDALRDYERVLTTFNQVLQAHVDAQEDAKTLRALVDAVGVALEDGTEAEIRHHDRRRSSCAVPEMCVDPHEWNTKGLRLHWRHQYGDAVHHFTRAIELAPDNAEFWTNRAVSAFRLKNKDDALADADQALALNDGITRAWDVKGSTLMALSRHAEAVACYTRAIALCPDHAEFYEKRARVYHQANNISAALTDVRKAHELDPTFALAWKREGDILLDRGDVDAAITMYSKAISLEPRNAEFYTDRAMAYVHVRDAQSALDDAERAIDADSECAEAWNAQGCALRQMELYEDAVESYSQAIELAPKNTGYHTNRSSVYVYLEDGKNALQDADAAIRLHPDAGAYSRRGYALLLLERYDDAAVAFTTGLRMNQKHTNCKLGLASTYREKGILAYKQKQYETAVHSFSRALDLNPDNAHYFVLRSRAYYALDEAIRALRDAEWAFELDQKDPDVRACYGDACRLLGRIAEAKASYERGLELYPGHKWCQDGLEAATAAASAAAARAAARAAAVPVSSKIPNRKKGV</sequence>
<feature type="repeat" description="TPR" evidence="3">
    <location>
        <begin position="230"/>
        <end position="263"/>
    </location>
</feature>
<accession>A0AAV2YA80</accession>
<reference evidence="4" key="1">
    <citation type="submission" date="2022-11" db="EMBL/GenBank/DDBJ databases">
        <authorList>
            <person name="Morgan W.R."/>
            <person name="Tartar A."/>
        </authorList>
    </citation>
    <scope>NUCLEOTIDE SEQUENCE</scope>
    <source>
        <strain evidence="4">ARSEF 373</strain>
    </source>
</reference>
<dbReference type="SUPFAM" id="SSF48452">
    <property type="entry name" value="TPR-like"/>
    <property type="match status" value="2"/>
</dbReference>
<gene>
    <name evidence="4" type="ORF">N0F65_012725</name>
</gene>
<dbReference type="EMBL" id="DAKRPA010000435">
    <property type="protein sequence ID" value="DAZ92495.1"/>
    <property type="molecule type" value="Genomic_DNA"/>
</dbReference>
<keyword evidence="1" id="KW-0677">Repeat</keyword>
<feature type="repeat" description="TPR" evidence="3">
    <location>
        <begin position="264"/>
        <end position="297"/>
    </location>
</feature>
<dbReference type="PANTHER" id="PTHR22904:SF523">
    <property type="entry name" value="STRESS-INDUCED-PHOSPHOPROTEIN 1"/>
    <property type="match status" value="1"/>
</dbReference>
<dbReference type="SMART" id="SM00028">
    <property type="entry name" value="TPR"/>
    <property type="match status" value="11"/>
</dbReference>
<keyword evidence="5" id="KW-1185">Reference proteome</keyword>
<evidence type="ECO:0000256" key="1">
    <source>
        <dbReference type="ARBA" id="ARBA00022737"/>
    </source>
</evidence>